<keyword evidence="1" id="KW-1133">Transmembrane helix</keyword>
<dbReference type="EMBL" id="BGPR01000168">
    <property type="protein sequence ID" value="GBM01355.1"/>
    <property type="molecule type" value="Genomic_DNA"/>
</dbReference>
<keyword evidence="1" id="KW-0472">Membrane</keyword>
<dbReference type="Proteomes" id="UP000499080">
    <property type="component" value="Unassembled WGS sequence"/>
</dbReference>
<name>A0A4Y2CDE9_ARAVE</name>
<feature type="transmembrane region" description="Helical" evidence="1">
    <location>
        <begin position="6"/>
        <end position="24"/>
    </location>
</feature>
<comment type="caution">
    <text evidence="2">The sequence shown here is derived from an EMBL/GenBank/DDBJ whole genome shotgun (WGS) entry which is preliminary data.</text>
</comment>
<evidence type="ECO:0000313" key="2">
    <source>
        <dbReference type="EMBL" id="GBM01355.1"/>
    </source>
</evidence>
<organism evidence="2 3">
    <name type="scientific">Araneus ventricosus</name>
    <name type="common">Orbweaver spider</name>
    <name type="synonym">Epeira ventricosa</name>
    <dbReference type="NCBI Taxonomy" id="182803"/>
    <lineage>
        <taxon>Eukaryota</taxon>
        <taxon>Metazoa</taxon>
        <taxon>Ecdysozoa</taxon>
        <taxon>Arthropoda</taxon>
        <taxon>Chelicerata</taxon>
        <taxon>Arachnida</taxon>
        <taxon>Araneae</taxon>
        <taxon>Araneomorphae</taxon>
        <taxon>Entelegynae</taxon>
        <taxon>Araneoidea</taxon>
        <taxon>Araneidae</taxon>
        <taxon>Araneus</taxon>
    </lineage>
</organism>
<reference evidence="2 3" key="1">
    <citation type="journal article" date="2019" name="Sci. Rep.">
        <title>Orb-weaving spider Araneus ventricosus genome elucidates the spidroin gene catalogue.</title>
        <authorList>
            <person name="Kono N."/>
            <person name="Nakamura H."/>
            <person name="Ohtoshi R."/>
            <person name="Moran D.A.P."/>
            <person name="Shinohara A."/>
            <person name="Yoshida Y."/>
            <person name="Fujiwara M."/>
            <person name="Mori M."/>
            <person name="Tomita M."/>
            <person name="Arakawa K."/>
        </authorList>
    </citation>
    <scope>NUCLEOTIDE SEQUENCE [LARGE SCALE GENOMIC DNA]</scope>
</reference>
<protein>
    <submittedName>
        <fullName evidence="2">Uncharacterized protein</fullName>
    </submittedName>
</protein>
<evidence type="ECO:0000256" key="1">
    <source>
        <dbReference type="SAM" id="Phobius"/>
    </source>
</evidence>
<proteinExistence type="predicted"/>
<keyword evidence="1" id="KW-0812">Transmembrane</keyword>
<evidence type="ECO:0000313" key="3">
    <source>
        <dbReference type="Proteomes" id="UP000499080"/>
    </source>
</evidence>
<keyword evidence="3" id="KW-1185">Reference proteome</keyword>
<gene>
    <name evidence="2" type="ORF">AVEN_135780_1</name>
</gene>
<sequence>MNDDAFGMFSPSILGIASGTIISIQRLARYKNLPRDHTLDNGRSGPLTGDFLEVVPLTKSMNSKQVAIPYYRISCGSAISYPLVNFRINERVCLYARLRIRLQSLEF</sequence>
<dbReference type="AlphaFoldDB" id="A0A4Y2CDE9"/>
<accession>A0A4Y2CDE9</accession>